<dbReference type="GO" id="GO:0003677">
    <property type="term" value="F:DNA binding"/>
    <property type="evidence" value="ECO:0007669"/>
    <property type="project" value="InterPro"/>
</dbReference>
<gene>
    <name evidence="2" type="primary">ybfL</name>
    <name evidence="2" type="ORF">XBW1_1767</name>
</gene>
<name>A0A0B6XA02_XENBV</name>
<evidence type="ECO:0000313" key="3">
    <source>
        <dbReference type="Proteomes" id="UP000032930"/>
    </source>
</evidence>
<dbReference type="Proteomes" id="UP000032930">
    <property type="component" value="Chromosome"/>
</dbReference>
<sequence>MHDTIARIISCIEPRQFQPCFIGWMQTVNQLTEGSLIAIDGKTLRASYHREERRSTIPMVSVFAIENKRVLGQQRTSSKSNEITAIPELLALLDIRGCLISIDAMGCQTKIARQRVEKDGDYLLAVKDNHPTLAKAVIQRLSESMAEKSKQEDVHFEYAHGRTEAREYHGLPAGKLTQQFPEWKGLKRIGVALGYRMDKSGKESLEYRYYISSAALNKEQFKQAIRSHWLIENSLHWVLDVTINEDTCRIYRENAAENIAYIRHIALNTLRKEKSQLSTRRKQKKTWMQVDYAVQVLEVGFEQVGKK</sequence>
<feature type="domain" description="Transposase IS4-like" evidence="1">
    <location>
        <begin position="34"/>
        <end position="268"/>
    </location>
</feature>
<dbReference type="Pfam" id="PF01609">
    <property type="entry name" value="DDE_Tnp_1"/>
    <property type="match status" value="1"/>
</dbReference>
<dbReference type="KEGG" id="xbv:XBW1_1767"/>
<dbReference type="NCBIfam" id="NF033564">
    <property type="entry name" value="transpos_ISAs1"/>
    <property type="match status" value="1"/>
</dbReference>
<organism evidence="2 3">
    <name type="scientific">Xenorhabdus bovienii</name>
    <name type="common">Xenorhabdus nematophila subsp. bovienii</name>
    <dbReference type="NCBI Taxonomy" id="40576"/>
    <lineage>
        <taxon>Bacteria</taxon>
        <taxon>Pseudomonadati</taxon>
        <taxon>Pseudomonadota</taxon>
        <taxon>Gammaproteobacteria</taxon>
        <taxon>Enterobacterales</taxon>
        <taxon>Morganellaceae</taxon>
        <taxon>Xenorhabdus</taxon>
    </lineage>
</organism>
<dbReference type="InterPro" id="IPR047647">
    <property type="entry name" value="ISAs1_transpos"/>
</dbReference>
<proteinExistence type="predicted"/>
<protein>
    <recommendedName>
        <fullName evidence="1">Transposase IS4-like domain-containing protein</fullName>
    </recommendedName>
</protein>
<dbReference type="PANTHER" id="PTHR30298:SF0">
    <property type="entry name" value="PROTEIN YBFL-RELATED"/>
    <property type="match status" value="1"/>
</dbReference>
<dbReference type="GO" id="GO:0004803">
    <property type="term" value="F:transposase activity"/>
    <property type="evidence" value="ECO:0007669"/>
    <property type="project" value="InterPro"/>
</dbReference>
<reference evidence="2 3" key="1">
    <citation type="submission" date="2014-02" db="EMBL/GenBank/DDBJ databases">
        <authorList>
            <person name="Genoscope - CEA"/>
        </authorList>
    </citation>
    <scope>NUCLEOTIDE SEQUENCE [LARGE SCALE GENOMIC DNA]</scope>
    <source>
        <strain evidence="2 3">CS03</strain>
    </source>
</reference>
<dbReference type="InterPro" id="IPR051698">
    <property type="entry name" value="Transposase_11-like"/>
</dbReference>
<dbReference type="AlphaFoldDB" id="A0A0B6XA02"/>
<dbReference type="PANTHER" id="PTHR30298">
    <property type="entry name" value="H REPEAT-ASSOCIATED PREDICTED TRANSPOSASE"/>
    <property type="match status" value="1"/>
</dbReference>
<accession>A0A0B6XA02</accession>
<dbReference type="EMBL" id="FO818637">
    <property type="protein sequence ID" value="CDM89124.1"/>
    <property type="molecule type" value="Genomic_DNA"/>
</dbReference>
<dbReference type="GO" id="GO:0006313">
    <property type="term" value="P:DNA transposition"/>
    <property type="evidence" value="ECO:0007669"/>
    <property type="project" value="InterPro"/>
</dbReference>
<evidence type="ECO:0000259" key="1">
    <source>
        <dbReference type="Pfam" id="PF01609"/>
    </source>
</evidence>
<dbReference type="InterPro" id="IPR002559">
    <property type="entry name" value="Transposase_11"/>
</dbReference>
<evidence type="ECO:0000313" key="2">
    <source>
        <dbReference type="EMBL" id="CDM89124.1"/>
    </source>
</evidence>